<keyword evidence="3" id="KW-1185">Reference proteome</keyword>
<evidence type="ECO:0000313" key="3">
    <source>
        <dbReference type="Proteomes" id="UP001239462"/>
    </source>
</evidence>
<organism evidence="2 3">
    <name type="scientific">Roseiconus lacunae</name>
    <dbReference type="NCBI Taxonomy" id="2605694"/>
    <lineage>
        <taxon>Bacteria</taxon>
        <taxon>Pseudomonadati</taxon>
        <taxon>Planctomycetota</taxon>
        <taxon>Planctomycetia</taxon>
        <taxon>Pirellulales</taxon>
        <taxon>Pirellulaceae</taxon>
        <taxon>Roseiconus</taxon>
    </lineage>
</organism>
<feature type="compositionally biased region" description="Basic and acidic residues" evidence="1">
    <location>
        <begin position="16"/>
        <end position="41"/>
    </location>
</feature>
<evidence type="ECO:0000256" key="1">
    <source>
        <dbReference type="SAM" id="MobiDB-lite"/>
    </source>
</evidence>
<dbReference type="RefSeq" id="WP_160149432.1">
    <property type="nucleotide sequence ID" value="NZ_CP141221.1"/>
</dbReference>
<feature type="compositionally biased region" description="Acidic residues" evidence="1">
    <location>
        <begin position="42"/>
        <end position="56"/>
    </location>
</feature>
<gene>
    <name evidence="2" type="ORF">QTN89_06105</name>
</gene>
<dbReference type="Proteomes" id="UP001239462">
    <property type="component" value="Unassembled WGS sequence"/>
</dbReference>
<evidence type="ECO:0000313" key="2">
    <source>
        <dbReference type="EMBL" id="MDM4014994.1"/>
    </source>
</evidence>
<sequence>MTRENKRNQLRKFNLKKNDDQRERRERCRDRDYPRQKHWSDDDTDDDSGAVDVANE</sequence>
<protein>
    <submittedName>
        <fullName evidence="2">Uncharacterized protein</fullName>
    </submittedName>
</protein>
<comment type="caution">
    <text evidence="2">The sequence shown here is derived from an EMBL/GenBank/DDBJ whole genome shotgun (WGS) entry which is preliminary data.</text>
</comment>
<dbReference type="EMBL" id="JASZZN010000004">
    <property type="protein sequence ID" value="MDM4014994.1"/>
    <property type="molecule type" value="Genomic_DNA"/>
</dbReference>
<feature type="region of interest" description="Disordered" evidence="1">
    <location>
        <begin position="1"/>
        <end position="56"/>
    </location>
</feature>
<proteinExistence type="predicted"/>
<accession>A0ABT7PES8</accession>
<name>A0ABT7PES8_9BACT</name>
<reference evidence="2 3" key="1">
    <citation type="submission" date="2023-06" db="EMBL/GenBank/DDBJ databases">
        <title>Roseiconus lacunae JC819 isolated from Gulf of Mannar region, Tamil Nadu.</title>
        <authorList>
            <person name="Pk S."/>
            <person name="Ch S."/>
            <person name="Ch V.R."/>
        </authorList>
    </citation>
    <scope>NUCLEOTIDE SEQUENCE [LARGE SCALE GENOMIC DNA]</scope>
    <source>
        <strain evidence="2 3">JC819</strain>
    </source>
</reference>